<dbReference type="Proteomes" id="UP000823388">
    <property type="component" value="Chromosome 1N"/>
</dbReference>
<protein>
    <recommendedName>
        <fullName evidence="3">Reverse transcriptase zinc-binding domain-containing protein</fullName>
    </recommendedName>
</protein>
<accession>A0A8T0X187</accession>
<evidence type="ECO:0000313" key="2">
    <source>
        <dbReference type="Proteomes" id="UP000823388"/>
    </source>
</evidence>
<dbReference type="AlphaFoldDB" id="A0A8T0X187"/>
<evidence type="ECO:0008006" key="3">
    <source>
        <dbReference type="Google" id="ProtNLM"/>
    </source>
</evidence>
<reference evidence="1" key="1">
    <citation type="submission" date="2020-05" db="EMBL/GenBank/DDBJ databases">
        <title>WGS assembly of Panicum virgatum.</title>
        <authorList>
            <person name="Lovell J.T."/>
            <person name="Jenkins J."/>
            <person name="Shu S."/>
            <person name="Juenger T.E."/>
            <person name="Schmutz J."/>
        </authorList>
    </citation>
    <scope>NUCLEOTIDE SEQUENCE</scope>
    <source>
        <strain evidence="1">AP13</strain>
    </source>
</reference>
<organism evidence="1 2">
    <name type="scientific">Panicum virgatum</name>
    <name type="common">Blackwell switchgrass</name>
    <dbReference type="NCBI Taxonomy" id="38727"/>
    <lineage>
        <taxon>Eukaryota</taxon>
        <taxon>Viridiplantae</taxon>
        <taxon>Streptophyta</taxon>
        <taxon>Embryophyta</taxon>
        <taxon>Tracheophyta</taxon>
        <taxon>Spermatophyta</taxon>
        <taxon>Magnoliopsida</taxon>
        <taxon>Liliopsida</taxon>
        <taxon>Poales</taxon>
        <taxon>Poaceae</taxon>
        <taxon>PACMAD clade</taxon>
        <taxon>Panicoideae</taxon>
        <taxon>Panicodae</taxon>
        <taxon>Paniceae</taxon>
        <taxon>Panicinae</taxon>
        <taxon>Panicum</taxon>
        <taxon>Panicum sect. Hiantes</taxon>
    </lineage>
</organism>
<dbReference type="EMBL" id="CM029038">
    <property type="protein sequence ID" value="KAG2652488.1"/>
    <property type="molecule type" value="Genomic_DNA"/>
</dbReference>
<comment type="caution">
    <text evidence="1">The sequence shown here is derived from an EMBL/GenBank/DDBJ whole genome shotgun (WGS) entry which is preliminary data.</text>
</comment>
<proteinExistence type="predicted"/>
<keyword evidence="2" id="KW-1185">Reference proteome</keyword>
<name>A0A8T0X187_PANVG</name>
<gene>
    <name evidence="1" type="ORF">PVAP13_1NG338338</name>
</gene>
<sequence length="141" mass="16360">MPNVCHFFQLAIGSWNVQQAIAYKQPRAPETAEHLLFFCPFSSAFWQRLGVQLEPDTAVRDLHHLQKPGSLPPTHFDTFVLLCCWQLWKCRNGIVFTQKSMTLPQFLQSCKLEARVAWSYRLPKWDLGVSDLWWSAFSSAM</sequence>
<evidence type="ECO:0000313" key="1">
    <source>
        <dbReference type="EMBL" id="KAG2652488.1"/>
    </source>
</evidence>